<dbReference type="AlphaFoldDB" id="A0A9P5ZVT6"/>
<sequence length="196" mass="22195">MVKFSGPKANLIKSVAEKHPQVQSNTASTSAFPISGKENTSTVPLHVYFWVIASSTMKKHKQILHSLRHPEKTAHSLGIFTSHRLLTPWAEKEYLKYLMKHGLTPTLPIRLTNHLITVDVVGLRLDEGNWHSSVAWSCIVPETKLHLQEVLRNDVFLVMCIEVFQDAEKIVLEKYKVVPALLQNEDDEVVLNARNA</sequence>
<gene>
    <name evidence="1" type="ORF">BDN71DRAFT_1432015</name>
</gene>
<name>A0A9P5ZVT6_PLEER</name>
<proteinExistence type="predicted"/>
<dbReference type="Proteomes" id="UP000807025">
    <property type="component" value="Unassembled WGS sequence"/>
</dbReference>
<evidence type="ECO:0000313" key="1">
    <source>
        <dbReference type="EMBL" id="KAF9494068.1"/>
    </source>
</evidence>
<organism evidence="1 2">
    <name type="scientific">Pleurotus eryngii</name>
    <name type="common">Boletus of the steppes</name>
    <dbReference type="NCBI Taxonomy" id="5323"/>
    <lineage>
        <taxon>Eukaryota</taxon>
        <taxon>Fungi</taxon>
        <taxon>Dikarya</taxon>
        <taxon>Basidiomycota</taxon>
        <taxon>Agaricomycotina</taxon>
        <taxon>Agaricomycetes</taxon>
        <taxon>Agaricomycetidae</taxon>
        <taxon>Agaricales</taxon>
        <taxon>Pleurotineae</taxon>
        <taxon>Pleurotaceae</taxon>
        <taxon>Pleurotus</taxon>
    </lineage>
</organism>
<dbReference type="EMBL" id="MU154577">
    <property type="protein sequence ID" value="KAF9494068.1"/>
    <property type="molecule type" value="Genomic_DNA"/>
</dbReference>
<protein>
    <submittedName>
        <fullName evidence="1">Uncharacterized protein</fullName>
    </submittedName>
</protein>
<accession>A0A9P5ZVT6</accession>
<keyword evidence="2" id="KW-1185">Reference proteome</keyword>
<evidence type="ECO:0000313" key="2">
    <source>
        <dbReference type="Proteomes" id="UP000807025"/>
    </source>
</evidence>
<comment type="caution">
    <text evidence="1">The sequence shown here is derived from an EMBL/GenBank/DDBJ whole genome shotgun (WGS) entry which is preliminary data.</text>
</comment>
<reference evidence="1" key="1">
    <citation type="submission" date="2020-11" db="EMBL/GenBank/DDBJ databases">
        <authorList>
            <consortium name="DOE Joint Genome Institute"/>
            <person name="Ahrendt S."/>
            <person name="Riley R."/>
            <person name="Andreopoulos W."/>
            <person name="Labutti K."/>
            <person name="Pangilinan J."/>
            <person name="Ruiz-Duenas F.J."/>
            <person name="Barrasa J.M."/>
            <person name="Sanchez-Garcia M."/>
            <person name="Camarero S."/>
            <person name="Miyauchi S."/>
            <person name="Serrano A."/>
            <person name="Linde D."/>
            <person name="Babiker R."/>
            <person name="Drula E."/>
            <person name="Ayuso-Fernandez I."/>
            <person name="Pacheco R."/>
            <person name="Padilla G."/>
            <person name="Ferreira P."/>
            <person name="Barriuso J."/>
            <person name="Kellner H."/>
            <person name="Castanera R."/>
            <person name="Alfaro M."/>
            <person name="Ramirez L."/>
            <person name="Pisabarro A.G."/>
            <person name="Kuo A."/>
            <person name="Tritt A."/>
            <person name="Lipzen A."/>
            <person name="He G."/>
            <person name="Yan M."/>
            <person name="Ng V."/>
            <person name="Cullen D."/>
            <person name="Martin F."/>
            <person name="Rosso M.-N."/>
            <person name="Henrissat B."/>
            <person name="Hibbett D."/>
            <person name="Martinez A.T."/>
            <person name="Grigoriev I.V."/>
        </authorList>
    </citation>
    <scope>NUCLEOTIDE SEQUENCE</scope>
    <source>
        <strain evidence="1">ATCC 90797</strain>
    </source>
</reference>